<feature type="signal peptide" evidence="1">
    <location>
        <begin position="1"/>
        <end position="30"/>
    </location>
</feature>
<name>A0A8J8FBD9_9BACT</name>
<keyword evidence="1" id="KW-0732">Signal</keyword>
<dbReference type="RefSeq" id="WP_171606829.1">
    <property type="nucleotide sequence ID" value="NZ_WHPF01000003.1"/>
</dbReference>
<accession>A0A8J8FBD9</accession>
<sequence>MITKKPVQFYRHYTLLLLLVFFTLVLNSQAQEVNTTLQISNAFNEAEVVYGDSTIPHTIWKPVIYSDSSVQLNKNISWFKRKFFNEHLLDIKQPAYQIKADVIFDMYIGKSKRYVETPTMNTRGYEVSGTVGHNFYFETAFYENQGRFGGYIDSFIRKNKVVPGQGGFRNFGDGKGFDFSYTTSRLIYTPGKHLAFDLGYGKHFIGDGYRSLILGDAGFSYPYFKTTFTAGKLQYNAMWSEYICDRNSNYNNKQGFFRKWSQTFVLDWKATSKLSLGIFETVIWPNQDSSRNIDITPWLASPIMFVHGATAPSGLHNNIMAGGTISYQLSRQTKLYGQLVLDHMGAKGSWERRYGFQAGIRSNNIFKLPHLNGLLEYNQASPYMYATTSLFINYAHDNQPLAHPLGANFREVFGLLQYSYKQWQFRLSGFVAKYGADSSKTANFGHDVFKPLQTHSTTSNVSIGDGLAAHILYAEARLAYLLNPATNMRLETGFTFRNEKSNAFNYQDRIFYIGIRMSFHKISYEY</sequence>
<dbReference type="EMBL" id="WHPF01000003">
    <property type="protein sequence ID" value="NNV54915.1"/>
    <property type="molecule type" value="Genomic_DNA"/>
</dbReference>
<evidence type="ECO:0008006" key="4">
    <source>
        <dbReference type="Google" id="ProtNLM"/>
    </source>
</evidence>
<dbReference type="Proteomes" id="UP000598971">
    <property type="component" value="Unassembled WGS sequence"/>
</dbReference>
<gene>
    <name evidence="2" type="ORF">GD597_05540</name>
</gene>
<dbReference type="AlphaFoldDB" id="A0A8J8FBD9"/>
<proteinExistence type="predicted"/>
<reference evidence="2" key="1">
    <citation type="submission" date="2019-10" db="EMBL/GenBank/DDBJ databases">
        <title>Draft genome sequence of Panacibacter sp. KCS-6.</title>
        <authorList>
            <person name="Yim K.J."/>
        </authorList>
    </citation>
    <scope>NUCLEOTIDE SEQUENCE</scope>
    <source>
        <strain evidence="2">KCS-6</strain>
    </source>
</reference>
<keyword evidence="3" id="KW-1185">Reference proteome</keyword>
<organism evidence="2 3">
    <name type="scientific">Limnovirga soli</name>
    <dbReference type="NCBI Taxonomy" id="2656915"/>
    <lineage>
        <taxon>Bacteria</taxon>
        <taxon>Pseudomonadati</taxon>
        <taxon>Bacteroidota</taxon>
        <taxon>Chitinophagia</taxon>
        <taxon>Chitinophagales</taxon>
        <taxon>Chitinophagaceae</taxon>
        <taxon>Limnovirga</taxon>
    </lineage>
</organism>
<evidence type="ECO:0000313" key="3">
    <source>
        <dbReference type="Proteomes" id="UP000598971"/>
    </source>
</evidence>
<protein>
    <recommendedName>
        <fullName evidence="4">Capsule assembly protein Wzi</fullName>
    </recommendedName>
</protein>
<comment type="caution">
    <text evidence="2">The sequence shown here is derived from an EMBL/GenBank/DDBJ whole genome shotgun (WGS) entry which is preliminary data.</text>
</comment>
<evidence type="ECO:0000313" key="2">
    <source>
        <dbReference type="EMBL" id="NNV54915.1"/>
    </source>
</evidence>
<feature type="chain" id="PRO_5035202192" description="Capsule assembly protein Wzi" evidence="1">
    <location>
        <begin position="31"/>
        <end position="526"/>
    </location>
</feature>
<evidence type="ECO:0000256" key="1">
    <source>
        <dbReference type="SAM" id="SignalP"/>
    </source>
</evidence>